<keyword evidence="2" id="KW-1185">Reference proteome</keyword>
<name>A0A9P0PGP9_ACAOB</name>
<organism evidence="1 2">
    <name type="scientific">Acanthoscelides obtectus</name>
    <name type="common">Bean weevil</name>
    <name type="synonym">Bruchus obtectus</name>
    <dbReference type="NCBI Taxonomy" id="200917"/>
    <lineage>
        <taxon>Eukaryota</taxon>
        <taxon>Metazoa</taxon>
        <taxon>Ecdysozoa</taxon>
        <taxon>Arthropoda</taxon>
        <taxon>Hexapoda</taxon>
        <taxon>Insecta</taxon>
        <taxon>Pterygota</taxon>
        <taxon>Neoptera</taxon>
        <taxon>Endopterygota</taxon>
        <taxon>Coleoptera</taxon>
        <taxon>Polyphaga</taxon>
        <taxon>Cucujiformia</taxon>
        <taxon>Chrysomeloidea</taxon>
        <taxon>Chrysomelidae</taxon>
        <taxon>Bruchinae</taxon>
        <taxon>Bruchini</taxon>
        <taxon>Acanthoscelides</taxon>
    </lineage>
</organism>
<gene>
    <name evidence="1" type="ORF">ACAOBT_LOCUS15504</name>
</gene>
<dbReference type="EMBL" id="CAKOFQ010006938">
    <property type="protein sequence ID" value="CAH1983324.1"/>
    <property type="molecule type" value="Genomic_DNA"/>
</dbReference>
<protein>
    <submittedName>
        <fullName evidence="1">Uncharacterized protein</fullName>
    </submittedName>
</protein>
<accession>A0A9P0PGP9</accession>
<sequence>MLPTISSKGVELQNLRHSGTSLIPPPPPPLHFTEPRIKFKKSFRGGHRRSCPFSTILPDLPIMVAIL</sequence>
<dbReference type="AlphaFoldDB" id="A0A9P0PGP9"/>
<reference evidence="1" key="1">
    <citation type="submission" date="2022-03" db="EMBL/GenBank/DDBJ databases">
        <authorList>
            <person name="Sayadi A."/>
        </authorList>
    </citation>
    <scope>NUCLEOTIDE SEQUENCE</scope>
</reference>
<evidence type="ECO:0000313" key="2">
    <source>
        <dbReference type="Proteomes" id="UP001152888"/>
    </source>
</evidence>
<evidence type="ECO:0000313" key="1">
    <source>
        <dbReference type="EMBL" id="CAH1983324.1"/>
    </source>
</evidence>
<dbReference type="Proteomes" id="UP001152888">
    <property type="component" value="Unassembled WGS sequence"/>
</dbReference>
<proteinExistence type="predicted"/>
<comment type="caution">
    <text evidence="1">The sequence shown here is derived from an EMBL/GenBank/DDBJ whole genome shotgun (WGS) entry which is preliminary data.</text>
</comment>